<name>A0ABN7UAQ8_GIGMA</name>
<protein>
    <submittedName>
        <fullName evidence="1">6117_t:CDS:1</fullName>
    </submittedName>
</protein>
<organism evidence="1 2">
    <name type="scientific">Gigaspora margarita</name>
    <dbReference type="NCBI Taxonomy" id="4874"/>
    <lineage>
        <taxon>Eukaryota</taxon>
        <taxon>Fungi</taxon>
        <taxon>Fungi incertae sedis</taxon>
        <taxon>Mucoromycota</taxon>
        <taxon>Glomeromycotina</taxon>
        <taxon>Glomeromycetes</taxon>
        <taxon>Diversisporales</taxon>
        <taxon>Gigasporaceae</taxon>
        <taxon>Gigaspora</taxon>
    </lineage>
</organism>
<dbReference type="InterPro" id="IPR032675">
    <property type="entry name" value="LRR_dom_sf"/>
</dbReference>
<evidence type="ECO:0000313" key="1">
    <source>
        <dbReference type="EMBL" id="CAG8550854.1"/>
    </source>
</evidence>
<accession>A0ABN7UAQ8</accession>
<dbReference type="EMBL" id="CAJVQB010001805">
    <property type="protein sequence ID" value="CAG8550854.1"/>
    <property type="molecule type" value="Genomic_DNA"/>
</dbReference>
<sequence>MDARRYLNTNYPRGIRENVRNLTLRCLAGANINLNGFDNLEKVAFFNSNFANLNISNLRNLKEVLLAYNNAASISIVNCPNLENVYLVDNSFASINIQNQHRSFMEVPTNCI</sequence>
<keyword evidence="2" id="KW-1185">Reference proteome</keyword>
<dbReference type="Proteomes" id="UP000789901">
    <property type="component" value="Unassembled WGS sequence"/>
</dbReference>
<reference evidence="1 2" key="1">
    <citation type="submission" date="2021-06" db="EMBL/GenBank/DDBJ databases">
        <authorList>
            <person name="Kallberg Y."/>
            <person name="Tangrot J."/>
            <person name="Rosling A."/>
        </authorList>
    </citation>
    <scope>NUCLEOTIDE SEQUENCE [LARGE SCALE GENOMIC DNA]</scope>
    <source>
        <strain evidence="1 2">120-4 pot B 10/14</strain>
    </source>
</reference>
<dbReference type="SUPFAM" id="SSF52058">
    <property type="entry name" value="L domain-like"/>
    <property type="match status" value="1"/>
</dbReference>
<proteinExistence type="predicted"/>
<comment type="caution">
    <text evidence="1">The sequence shown here is derived from an EMBL/GenBank/DDBJ whole genome shotgun (WGS) entry which is preliminary data.</text>
</comment>
<gene>
    <name evidence="1" type="ORF">GMARGA_LOCUS4551</name>
</gene>
<dbReference type="Gene3D" id="3.80.10.10">
    <property type="entry name" value="Ribonuclease Inhibitor"/>
    <property type="match status" value="1"/>
</dbReference>
<evidence type="ECO:0000313" key="2">
    <source>
        <dbReference type="Proteomes" id="UP000789901"/>
    </source>
</evidence>